<comment type="caution">
    <text evidence="2">The sequence shown here is derived from an EMBL/GenBank/DDBJ whole genome shotgun (WGS) entry which is preliminary data.</text>
</comment>
<feature type="signal peptide" evidence="1">
    <location>
        <begin position="1"/>
        <end position="27"/>
    </location>
</feature>
<evidence type="ECO:0000313" key="3">
    <source>
        <dbReference type="Proteomes" id="UP000823618"/>
    </source>
</evidence>
<sequence>MRKLKKVAVFVMCAMTMMTFMPQNVSAESDENTIKTSTPETKINWSGYAYLSDEAWCNIVTSDNLFRDSPTVVNKAGNKGDIRVRVLNEKGVVIIKSTRVSVGNQKKLDKIPFNSGTYTIQGIADKGKAGKYQISVD</sequence>
<organism evidence="2 3">
    <name type="scientific">Candidatus Scybalomonas excrementavium</name>
    <dbReference type="NCBI Taxonomy" id="2840943"/>
    <lineage>
        <taxon>Bacteria</taxon>
        <taxon>Bacillati</taxon>
        <taxon>Bacillota</taxon>
        <taxon>Clostridia</taxon>
        <taxon>Lachnospirales</taxon>
        <taxon>Lachnospiraceae</taxon>
        <taxon>Lachnospiraceae incertae sedis</taxon>
        <taxon>Candidatus Scybalomonas</taxon>
    </lineage>
</organism>
<reference evidence="2" key="1">
    <citation type="submission" date="2020-10" db="EMBL/GenBank/DDBJ databases">
        <authorList>
            <person name="Gilroy R."/>
        </authorList>
    </citation>
    <scope>NUCLEOTIDE SEQUENCE</scope>
    <source>
        <strain evidence="2">E3-2379</strain>
    </source>
</reference>
<evidence type="ECO:0008006" key="4">
    <source>
        <dbReference type="Google" id="ProtNLM"/>
    </source>
</evidence>
<accession>A0A9D9I2G5</accession>
<name>A0A9D9I2G5_9FIRM</name>
<evidence type="ECO:0000256" key="1">
    <source>
        <dbReference type="SAM" id="SignalP"/>
    </source>
</evidence>
<gene>
    <name evidence="2" type="ORF">IAC13_08895</name>
</gene>
<protein>
    <recommendedName>
        <fullName evidence="4">Secretion system C-terminal sorting domain-containing protein</fullName>
    </recommendedName>
</protein>
<dbReference type="AlphaFoldDB" id="A0A9D9I2G5"/>
<feature type="chain" id="PRO_5038630758" description="Secretion system C-terminal sorting domain-containing protein" evidence="1">
    <location>
        <begin position="28"/>
        <end position="137"/>
    </location>
</feature>
<keyword evidence="1" id="KW-0732">Signal</keyword>
<reference evidence="2" key="2">
    <citation type="journal article" date="2021" name="PeerJ">
        <title>Extensive microbial diversity within the chicken gut microbiome revealed by metagenomics and culture.</title>
        <authorList>
            <person name="Gilroy R."/>
            <person name="Ravi A."/>
            <person name="Getino M."/>
            <person name="Pursley I."/>
            <person name="Horton D.L."/>
            <person name="Alikhan N.F."/>
            <person name="Baker D."/>
            <person name="Gharbi K."/>
            <person name="Hall N."/>
            <person name="Watson M."/>
            <person name="Adriaenssens E.M."/>
            <person name="Foster-Nyarko E."/>
            <person name="Jarju S."/>
            <person name="Secka A."/>
            <person name="Antonio M."/>
            <person name="Oren A."/>
            <person name="Chaudhuri R.R."/>
            <person name="La Ragione R."/>
            <person name="Hildebrand F."/>
            <person name="Pallen M.J."/>
        </authorList>
    </citation>
    <scope>NUCLEOTIDE SEQUENCE</scope>
    <source>
        <strain evidence="2">E3-2379</strain>
    </source>
</reference>
<evidence type="ECO:0000313" key="2">
    <source>
        <dbReference type="EMBL" id="MBO8464034.1"/>
    </source>
</evidence>
<proteinExistence type="predicted"/>
<dbReference type="EMBL" id="JADIML010000251">
    <property type="protein sequence ID" value="MBO8464034.1"/>
    <property type="molecule type" value="Genomic_DNA"/>
</dbReference>
<dbReference type="Proteomes" id="UP000823618">
    <property type="component" value="Unassembled WGS sequence"/>
</dbReference>